<dbReference type="SMR" id="A0A1U8H9C1"/>
<feature type="domain" description="Bifunctional inhibitor/plant lipid transfer protein/seed storage helical" evidence="6">
    <location>
        <begin position="35"/>
        <end position="119"/>
    </location>
</feature>
<dbReference type="Pfam" id="PF00234">
    <property type="entry name" value="Tryp_alpha_amyl"/>
    <property type="match status" value="1"/>
</dbReference>
<evidence type="ECO:0000256" key="4">
    <source>
        <dbReference type="RuleBase" id="RU000628"/>
    </source>
</evidence>
<dbReference type="AlphaFoldDB" id="A0A1U8H9C1"/>
<reference evidence="7 8" key="1">
    <citation type="journal article" date="2014" name="Nat. Genet.">
        <title>Genome sequence of the hot pepper provides insights into the evolution of pungency in Capsicum species.</title>
        <authorList>
            <person name="Kim S."/>
            <person name="Park M."/>
            <person name="Yeom S.I."/>
            <person name="Kim Y.M."/>
            <person name="Lee J.M."/>
            <person name="Lee H.A."/>
            <person name="Seo E."/>
            <person name="Choi J."/>
            <person name="Cheong K."/>
            <person name="Kim K.T."/>
            <person name="Jung K."/>
            <person name="Lee G.W."/>
            <person name="Oh S.K."/>
            <person name="Bae C."/>
            <person name="Kim S.B."/>
            <person name="Lee H.Y."/>
            <person name="Kim S.Y."/>
            <person name="Kim M.S."/>
            <person name="Kang B.C."/>
            <person name="Jo Y.D."/>
            <person name="Yang H.B."/>
            <person name="Jeong H.J."/>
            <person name="Kang W.H."/>
            <person name="Kwon J.K."/>
            <person name="Shin C."/>
            <person name="Lim J.Y."/>
            <person name="Park J.H."/>
            <person name="Huh J.H."/>
            <person name="Kim J.S."/>
            <person name="Kim B.D."/>
            <person name="Cohen O."/>
            <person name="Paran I."/>
            <person name="Suh M.C."/>
            <person name="Lee S.B."/>
            <person name="Kim Y.K."/>
            <person name="Shin Y."/>
            <person name="Noh S.J."/>
            <person name="Park J."/>
            <person name="Seo Y.S."/>
            <person name="Kwon S.Y."/>
            <person name="Kim H.A."/>
            <person name="Park J.M."/>
            <person name="Kim H.J."/>
            <person name="Choi S.B."/>
            <person name="Bosland P.W."/>
            <person name="Reeves G."/>
            <person name="Jo S.H."/>
            <person name="Lee B.W."/>
            <person name="Cho H.T."/>
            <person name="Choi H.S."/>
            <person name="Lee M.S."/>
            <person name="Yu Y."/>
            <person name="Do Choi Y."/>
            <person name="Park B.S."/>
            <person name="van Deynze A."/>
            <person name="Ashrafi H."/>
            <person name="Hill T."/>
            <person name="Kim W.T."/>
            <person name="Pai H.S."/>
            <person name="Ahn H.K."/>
            <person name="Yeam I."/>
            <person name="Giovannoni J.J."/>
            <person name="Rose J.K."/>
            <person name="Sorensen I."/>
            <person name="Lee S.J."/>
            <person name="Kim R.W."/>
            <person name="Choi I.Y."/>
            <person name="Choi B.S."/>
            <person name="Lim J.S."/>
            <person name="Lee Y.H."/>
            <person name="Choi D."/>
        </authorList>
    </citation>
    <scope>NUCLEOTIDE SEQUENCE [LARGE SCALE GENOMIC DNA]</scope>
    <source>
        <strain evidence="8">cv. CM334</strain>
    </source>
</reference>
<gene>
    <name evidence="7" type="ORF">T459_17166</name>
</gene>
<dbReference type="Gramene" id="PHT79114">
    <property type="protein sequence ID" value="PHT79114"/>
    <property type="gene ID" value="T459_17166"/>
</dbReference>
<dbReference type="SUPFAM" id="SSF47699">
    <property type="entry name" value="Bifunctional inhibitor/lipid-transfer protein/seed storage 2S albumin"/>
    <property type="match status" value="1"/>
</dbReference>
<dbReference type="InterPro" id="IPR000528">
    <property type="entry name" value="Plant_nsLTP"/>
</dbReference>
<comment type="function">
    <text evidence="4">Plant non-specific lipid-transfer proteins transfer phospholipids as well as galactolipids across membranes. May play a role in wax or cutin deposition in the cell walls of expanding epidermal cells and certain secretory tissues.</text>
</comment>
<dbReference type="Gene3D" id="1.10.110.10">
    <property type="entry name" value="Plant lipid-transfer and hydrophobic proteins"/>
    <property type="match status" value="1"/>
</dbReference>
<dbReference type="GO" id="GO:0006869">
    <property type="term" value="P:lipid transport"/>
    <property type="evidence" value="ECO:0007669"/>
    <property type="project" value="InterPro"/>
</dbReference>
<evidence type="ECO:0000256" key="5">
    <source>
        <dbReference type="SAM" id="SignalP"/>
    </source>
</evidence>
<evidence type="ECO:0000256" key="3">
    <source>
        <dbReference type="ARBA" id="ARBA00023121"/>
    </source>
</evidence>
<feature type="signal peptide" evidence="5">
    <location>
        <begin position="1"/>
        <end position="25"/>
    </location>
</feature>
<dbReference type="Proteomes" id="UP000222542">
    <property type="component" value="Unassembled WGS sequence"/>
</dbReference>
<dbReference type="KEGG" id="cann:107874837"/>
<evidence type="ECO:0000313" key="7">
    <source>
        <dbReference type="EMBL" id="PHT79114.1"/>
    </source>
</evidence>
<organism evidence="7 8">
    <name type="scientific">Capsicum annuum</name>
    <name type="common">Capsicum pepper</name>
    <dbReference type="NCBI Taxonomy" id="4072"/>
    <lineage>
        <taxon>Eukaryota</taxon>
        <taxon>Viridiplantae</taxon>
        <taxon>Streptophyta</taxon>
        <taxon>Embryophyta</taxon>
        <taxon>Tracheophyta</taxon>
        <taxon>Spermatophyta</taxon>
        <taxon>Magnoliopsida</taxon>
        <taxon>eudicotyledons</taxon>
        <taxon>Gunneridae</taxon>
        <taxon>Pentapetalae</taxon>
        <taxon>asterids</taxon>
        <taxon>lamiids</taxon>
        <taxon>Solanales</taxon>
        <taxon>Solanaceae</taxon>
        <taxon>Solanoideae</taxon>
        <taxon>Capsiceae</taxon>
        <taxon>Capsicum</taxon>
    </lineage>
</organism>
<evidence type="ECO:0000256" key="2">
    <source>
        <dbReference type="ARBA" id="ARBA00022448"/>
    </source>
</evidence>
<dbReference type="OMA" id="PWNCNSI"/>
<accession>A0A1U8H9C1</accession>
<comment type="similarity">
    <text evidence="1 4">Belongs to the plant LTP family.</text>
</comment>
<dbReference type="PANTHER" id="PTHR33076">
    <property type="entry name" value="NON-SPECIFIC LIPID-TRANSFER PROTEIN 2-RELATED"/>
    <property type="match status" value="1"/>
</dbReference>
<dbReference type="CDD" id="cd01960">
    <property type="entry name" value="nsLTP1"/>
    <property type="match status" value="1"/>
</dbReference>
<evidence type="ECO:0000259" key="6">
    <source>
        <dbReference type="SMART" id="SM00499"/>
    </source>
</evidence>
<dbReference type="OrthoDB" id="1890443at2759"/>
<dbReference type="SMART" id="SM00499">
    <property type="entry name" value="AAI"/>
    <property type="match status" value="1"/>
</dbReference>
<comment type="caution">
    <text evidence="7">The sequence shown here is derived from an EMBL/GenBank/DDBJ whole genome shotgun (WGS) entry which is preliminary data.</text>
</comment>
<dbReference type="EMBL" id="AYRZ02000006">
    <property type="protein sequence ID" value="PHT79114.1"/>
    <property type="molecule type" value="Genomic_DNA"/>
</dbReference>
<name>A0A1U8H9C1_CAPAN</name>
<keyword evidence="3 4" id="KW-0446">Lipid-binding</keyword>
<protein>
    <recommendedName>
        <fullName evidence="4">Non-specific lipid-transfer protein</fullName>
    </recommendedName>
</protein>
<reference evidence="7 8" key="2">
    <citation type="journal article" date="2017" name="Genome Biol.">
        <title>New reference genome sequences of hot pepper reveal the massive evolution of plant disease-resistance genes by retroduplication.</title>
        <authorList>
            <person name="Kim S."/>
            <person name="Park J."/>
            <person name="Yeom S.I."/>
            <person name="Kim Y.M."/>
            <person name="Seo E."/>
            <person name="Kim K.T."/>
            <person name="Kim M.S."/>
            <person name="Lee J.M."/>
            <person name="Cheong K."/>
            <person name="Shin H.S."/>
            <person name="Kim S.B."/>
            <person name="Han K."/>
            <person name="Lee J."/>
            <person name="Park M."/>
            <person name="Lee H.A."/>
            <person name="Lee H.Y."/>
            <person name="Lee Y."/>
            <person name="Oh S."/>
            <person name="Lee J.H."/>
            <person name="Choi E."/>
            <person name="Choi E."/>
            <person name="Lee S.E."/>
            <person name="Jeon J."/>
            <person name="Kim H."/>
            <person name="Choi G."/>
            <person name="Song H."/>
            <person name="Lee J."/>
            <person name="Lee S.C."/>
            <person name="Kwon J.K."/>
            <person name="Lee H.Y."/>
            <person name="Koo N."/>
            <person name="Hong Y."/>
            <person name="Kim R.W."/>
            <person name="Kang W.H."/>
            <person name="Huh J.H."/>
            <person name="Kang B.C."/>
            <person name="Yang T.J."/>
            <person name="Lee Y.H."/>
            <person name="Bennetzen J.L."/>
            <person name="Choi D."/>
        </authorList>
    </citation>
    <scope>NUCLEOTIDE SEQUENCE [LARGE SCALE GENOMIC DNA]</scope>
    <source>
        <strain evidence="8">cv. CM334</strain>
    </source>
</reference>
<sequence>MAIISARMLSKNLLLVTLIICMVVALPVSKARITCDTVYDDLRPCIKYVFSGGSFPTDCCNRIEFLLVSAITTADRQSVCLCVKDLLSYASDEQLSRAASIAGQCGASVPFEISPNVDCSKVQQWKEALVIT</sequence>
<dbReference type="PRINTS" id="PR00382">
    <property type="entry name" value="LIPIDTRNSFER"/>
</dbReference>
<evidence type="ECO:0000313" key="8">
    <source>
        <dbReference type="Proteomes" id="UP000222542"/>
    </source>
</evidence>
<keyword evidence="8" id="KW-1185">Reference proteome</keyword>
<evidence type="ECO:0000256" key="1">
    <source>
        <dbReference type="ARBA" id="ARBA00009748"/>
    </source>
</evidence>
<dbReference type="STRING" id="4072.A0A1U8H9C1"/>
<dbReference type="InterPro" id="IPR036312">
    <property type="entry name" value="Bifun_inhib/LTP/seed_sf"/>
</dbReference>
<keyword evidence="2 4" id="KW-0813">Transport</keyword>
<dbReference type="GO" id="GO:0008289">
    <property type="term" value="F:lipid binding"/>
    <property type="evidence" value="ECO:0007669"/>
    <property type="project" value="UniProtKB-KW"/>
</dbReference>
<keyword evidence="5" id="KW-0732">Signal</keyword>
<feature type="chain" id="PRO_5030035849" description="Non-specific lipid-transfer protein" evidence="5">
    <location>
        <begin position="26"/>
        <end position="132"/>
    </location>
</feature>
<proteinExistence type="inferred from homology"/>
<dbReference type="InterPro" id="IPR016140">
    <property type="entry name" value="Bifunc_inhib/LTP/seed_store"/>
</dbReference>